<dbReference type="Pfam" id="PF11154">
    <property type="entry name" value="DUF2934"/>
    <property type="match status" value="1"/>
</dbReference>
<dbReference type="AlphaFoldDB" id="A0A261ULJ5"/>
<sequence>MTDDAAYVAKAPEAAANGHLVSTPELVNLSARIHVSRSGQLAPEGDETAPDSERKQGLEQSVRDRAYLLWEQAGRPEGRADEFGIGLLMSTCRSGLHAVGSSGTPRRRGRPVLAPNRQLPIAMNCGAPASARLPGCVCQSWRESSCNEPPFHRYSPRRDVPSPSGWLPPCPPA</sequence>
<keyword evidence="3" id="KW-1185">Reference proteome</keyword>
<accession>A0A261ULJ5</accession>
<name>A0A261ULJ5_9BORD</name>
<dbReference type="InterPro" id="IPR021327">
    <property type="entry name" value="DUF2934"/>
</dbReference>
<gene>
    <name evidence="2" type="ORF">CAL28_23245</name>
</gene>
<evidence type="ECO:0000313" key="2">
    <source>
        <dbReference type="EMBL" id="OZI62140.1"/>
    </source>
</evidence>
<dbReference type="EMBL" id="NEVS01000004">
    <property type="protein sequence ID" value="OZI62140.1"/>
    <property type="molecule type" value="Genomic_DNA"/>
</dbReference>
<comment type="caution">
    <text evidence="2">The sequence shown here is derived from an EMBL/GenBank/DDBJ whole genome shotgun (WGS) entry which is preliminary data.</text>
</comment>
<protein>
    <recommendedName>
        <fullName evidence="4">DUF2934 domain-containing protein</fullName>
    </recommendedName>
</protein>
<dbReference type="Proteomes" id="UP000215767">
    <property type="component" value="Unassembled WGS sequence"/>
</dbReference>
<feature type="region of interest" description="Disordered" evidence="1">
    <location>
        <begin position="37"/>
        <end position="60"/>
    </location>
</feature>
<feature type="compositionally biased region" description="Basic and acidic residues" evidence="1">
    <location>
        <begin position="51"/>
        <end position="60"/>
    </location>
</feature>
<organism evidence="2 3">
    <name type="scientific">Bordetella genomosp. 11</name>
    <dbReference type="NCBI Taxonomy" id="1416808"/>
    <lineage>
        <taxon>Bacteria</taxon>
        <taxon>Pseudomonadati</taxon>
        <taxon>Pseudomonadota</taxon>
        <taxon>Betaproteobacteria</taxon>
        <taxon>Burkholderiales</taxon>
        <taxon>Alcaligenaceae</taxon>
        <taxon>Bordetella</taxon>
    </lineage>
</organism>
<dbReference type="OrthoDB" id="8909820at2"/>
<evidence type="ECO:0000313" key="3">
    <source>
        <dbReference type="Proteomes" id="UP000215767"/>
    </source>
</evidence>
<reference evidence="3" key="1">
    <citation type="submission" date="2017-05" db="EMBL/GenBank/DDBJ databases">
        <title>Complete and WGS of Bordetella genogroups.</title>
        <authorList>
            <person name="Spilker T."/>
            <person name="Lipuma J."/>
        </authorList>
    </citation>
    <scope>NUCLEOTIDE SEQUENCE [LARGE SCALE GENOMIC DNA]</scope>
    <source>
        <strain evidence="3">AU8856</strain>
    </source>
</reference>
<feature type="region of interest" description="Disordered" evidence="1">
    <location>
        <begin position="143"/>
        <end position="173"/>
    </location>
</feature>
<evidence type="ECO:0000256" key="1">
    <source>
        <dbReference type="SAM" id="MobiDB-lite"/>
    </source>
</evidence>
<proteinExistence type="predicted"/>
<evidence type="ECO:0008006" key="4">
    <source>
        <dbReference type="Google" id="ProtNLM"/>
    </source>
</evidence>